<name>A0A3M2ME21_9ACTN</name>
<feature type="region of interest" description="Disordered" evidence="1">
    <location>
        <begin position="1"/>
        <end position="27"/>
    </location>
</feature>
<evidence type="ECO:0000313" key="2">
    <source>
        <dbReference type="EMBL" id="RMI47812.1"/>
    </source>
</evidence>
<reference evidence="2 3" key="1">
    <citation type="submission" date="2018-10" db="EMBL/GenBank/DDBJ databases">
        <title>Isolation from soil.</title>
        <authorList>
            <person name="Hu J."/>
        </authorList>
    </citation>
    <scope>NUCLEOTIDE SEQUENCE [LARGE SCALE GENOMIC DNA]</scope>
    <source>
        <strain evidence="2 3">NEAU-Ht49</strain>
    </source>
</reference>
<dbReference type="AlphaFoldDB" id="A0A3M2ME21"/>
<dbReference type="RefSeq" id="WP_122192257.1">
    <property type="nucleotide sequence ID" value="NZ_JBHSKC010000024.1"/>
</dbReference>
<evidence type="ECO:0000313" key="3">
    <source>
        <dbReference type="Proteomes" id="UP000282674"/>
    </source>
</evidence>
<feature type="compositionally biased region" description="Basic residues" evidence="1">
    <location>
        <begin position="1"/>
        <end position="10"/>
    </location>
</feature>
<comment type="caution">
    <text evidence="2">The sequence shown here is derived from an EMBL/GenBank/DDBJ whole genome shotgun (WGS) entry which is preliminary data.</text>
</comment>
<dbReference type="EMBL" id="RFFG01000001">
    <property type="protein sequence ID" value="RMI47812.1"/>
    <property type="molecule type" value="Genomic_DNA"/>
</dbReference>
<proteinExistence type="predicted"/>
<keyword evidence="3" id="KW-1185">Reference proteome</keyword>
<accession>A0A3M2ME21</accession>
<dbReference type="OrthoDB" id="3477935at2"/>
<gene>
    <name evidence="2" type="ORF">EBO15_00495</name>
</gene>
<dbReference type="Proteomes" id="UP000282674">
    <property type="component" value="Unassembled WGS sequence"/>
</dbReference>
<evidence type="ECO:0000256" key="1">
    <source>
        <dbReference type="SAM" id="MobiDB-lite"/>
    </source>
</evidence>
<sequence length="147" mass="16426">MTPHSPHPKWRREEFGGVPGSPEVSTWHVRPEPPLCITEADIYRDGGTGMMTVRDAVGRKWAFCFDKFLGRLCTGAHPSGDDAAFVRPGSPLEDDLFDLMEQTVEQYNRDRTAISARLGLAHLDRLPHFHRRALVHSGQTHSPAKGT</sequence>
<organism evidence="2 3">
    <name type="scientific">Actinomadura harenae</name>
    <dbReference type="NCBI Taxonomy" id="2483351"/>
    <lineage>
        <taxon>Bacteria</taxon>
        <taxon>Bacillati</taxon>
        <taxon>Actinomycetota</taxon>
        <taxon>Actinomycetes</taxon>
        <taxon>Streptosporangiales</taxon>
        <taxon>Thermomonosporaceae</taxon>
        <taxon>Actinomadura</taxon>
    </lineage>
</organism>
<protein>
    <submittedName>
        <fullName evidence="2">Uncharacterized protein</fullName>
    </submittedName>
</protein>